<organism evidence="1">
    <name type="scientific">Amphimedon queenslandica</name>
    <name type="common">Sponge</name>
    <dbReference type="NCBI Taxonomy" id="400682"/>
    <lineage>
        <taxon>Eukaryota</taxon>
        <taxon>Metazoa</taxon>
        <taxon>Porifera</taxon>
        <taxon>Demospongiae</taxon>
        <taxon>Heteroscleromorpha</taxon>
        <taxon>Haplosclerida</taxon>
        <taxon>Niphatidae</taxon>
        <taxon>Amphimedon</taxon>
    </lineage>
</organism>
<dbReference type="AlphaFoldDB" id="A0A1X7TFI4"/>
<evidence type="ECO:0000313" key="1">
    <source>
        <dbReference type="EnsemblMetazoa" id="Aqu2.1.13157_001"/>
    </source>
</evidence>
<dbReference type="EnsemblMetazoa" id="Aqu2.1.13157_001">
    <property type="protein sequence ID" value="Aqu2.1.13157_001"/>
    <property type="gene ID" value="Aqu2.1.13157"/>
</dbReference>
<protein>
    <submittedName>
        <fullName evidence="1">Uncharacterized protein</fullName>
    </submittedName>
</protein>
<name>A0A1X7TFI4_AMPQE</name>
<reference evidence="1" key="1">
    <citation type="submission" date="2017-05" db="UniProtKB">
        <authorList>
            <consortium name="EnsemblMetazoa"/>
        </authorList>
    </citation>
    <scope>IDENTIFICATION</scope>
</reference>
<proteinExistence type="predicted"/>
<dbReference type="InParanoid" id="A0A1X7TFI4"/>
<sequence>MENSLLFIFGKIWPKSLYYSTGTFVQF</sequence>
<accession>A0A1X7TFI4</accession>